<keyword evidence="3" id="KW-1185">Reference proteome</keyword>
<dbReference type="GO" id="GO:0051213">
    <property type="term" value="F:dioxygenase activity"/>
    <property type="evidence" value="ECO:0007669"/>
    <property type="project" value="UniProtKB-KW"/>
</dbReference>
<evidence type="ECO:0000313" key="3">
    <source>
        <dbReference type="Proteomes" id="UP000587527"/>
    </source>
</evidence>
<reference evidence="2 3" key="1">
    <citation type="submission" date="2020-08" db="EMBL/GenBank/DDBJ databases">
        <title>Sequencing the genomes of 1000 actinobacteria strains.</title>
        <authorList>
            <person name="Klenk H.-P."/>
        </authorList>
    </citation>
    <scope>NUCLEOTIDE SEQUENCE [LARGE SCALE GENOMIC DNA]</scope>
    <source>
        <strain evidence="2 3">DSM 45362</strain>
    </source>
</reference>
<dbReference type="AlphaFoldDB" id="A0A841BNM1"/>
<evidence type="ECO:0000313" key="2">
    <source>
        <dbReference type="EMBL" id="MBB5868988.1"/>
    </source>
</evidence>
<dbReference type="SUPFAM" id="SSF54593">
    <property type="entry name" value="Glyoxalase/Bleomycin resistance protein/Dihydroxybiphenyl dioxygenase"/>
    <property type="match status" value="1"/>
</dbReference>
<dbReference type="Proteomes" id="UP000587527">
    <property type="component" value="Unassembled WGS sequence"/>
</dbReference>
<accession>A0A841BNM1</accession>
<evidence type="ECO:0000259" key="1">
    <source>
        <dbReference type="PROSITE" id="PS51819"/>
    </source>
</evidence>
<dbReference type="RefSeq" id="WP_184835320.1">
    <property type="nucleotide sequence ID" value="NZ_JACHMN010000002.1"/>
</dbReference>
<dbReference type="EMBL" id="JACHMN010000002">
    <property type="protein sequence ID" value="MBB5868988.1"/>
    <property type="molecule type" value="Genomic_DNA"/>
</dbReference>
<dbReference type="Gene3D" id="3.10.180.10">
    <property type="entry name" value="2,3-Dihydroxybiphenyl 1,2-Dioxygenase, domain 1"/>
    <property type="match status" value="1"/>
</dbReference>
<feature type="domain" description="VOC" evidence="1">
    <location>
        <begin position="4"/>
        <end position="126"/>
    </location>
</feature>
<dbReference type="CDD" id="cd06587">
    <property type="entry name" value="VOC"/>
    <property type="match status" value="1"/>
</dbReference>
<name>A0A841BNM1_9ACTN</name>
<dbReference type="PROSITE" id="PS51819">
    <property type="entry name" value="VOC"/>
    <property type="match status" value="1"/>
</dbReference>
<dbReference type="GO" id="GO:0016829">
    <property type="term" value="F:lyase activity"/>
    <property type="evidence" value="ECO:0007669"/>
    <property type="project" value="UniProtKB-KW"/>
</dbReference>
<dbReference type="InterPro" id="IPR037523">
    <property type="entry name" value="VOC_core"/>
</dbReference>
<gene>
    <name evidence="2" type="ORF">F4553_002367</name>
</gene>
<keyword evidence="2" id="KW-0223">Dioxygenase</keyword>
<sequence length="127" mass="13479">MFTETHAFSGFSVDDVATAKKFYGDVLGLRVSEANGMLSLHLAGGGEVLVYPKDDHTPASFTILNFPVEDIDAAVDHLVGQGVEMIRYEGFHQDAKGIARGSGQGSGPDIAWFTDPSGNVLSVLHGK</sequence>
<dbReference type="InterPro" id="IPR004360">
    <property type="entry name" value="Glyas_Fos-R_dOase_dom"/>
</dbReference>
<dbReference type="InterPro" id="IPR029068">
    <property type="entry name" value="Glyas_Bleomycin-R_OHBP_Dase"/>
</dbReference>
<comment type="caution">
    <text evidence="2">The sequence shown here is derived from an EMBL/GenBank/DDBJ whole genome shotgun (WGS) entry which is preliminary data.</text>
</comment>
<proteinExistence type="predicted"/>
<dbReference type="Pfam" id="PF00903">
    <property type="entry name" value="Glyoxalase"/>
    <property type="match status" value="1"/>
</dbReference>
<organism evidence="2 3">
    <name type="scientific">Allocatelliglobosispora scoriae</name>
    <dbReference type="NCBI Taxonomy" id="643052"/>
    <lineage>
        <taxon>Bacteria</taxon>
        <taxon>Bacillati</taxon>
        <taxon>Actinomycetota</taxon>
        <taxon>Actinomycetes</taxon>
        <taxon>Micromonosporales</taxon>
        <taxon>Micromonosporaceae</taxon>
        <taxon>Allocatelliglobosispora</taxon>
    </lineage>
</organism>
<keyword evidence="2" id="KW-0560">Oxidoreductase</keyword>
<keyword evidence="2" id="KW-0456">Lyase</keyword>
<protein>
    <submittedName>
        <fullName evidence="2">Catechol 2,3-dioxygenase-like lactoylglutathione lyase family enzyme</fullName>
    </submittedName>
</protein>